<evidence type="ECO:0000256" key="1">
    <source>
        <dbReference type="SAM" id="SignalP"/>
    </source>
</evidence>
<dbReference type="EMBL" id="GBXM01036381">
    <property type="protein sequence ID" value="JAH72196.1"/>
    <property type="molecule type" value="Transcribed_RNA"/>
</dbReference>
<feature type="signal peptide" evidence="1">
    <location>
        <begin position="1"/>
        <end position="23"/>
    </location>
</feature>
<proteinExistence type="predicted"/>
<evidence type="ECO:0000313" key="2">
    <source>
        <dbReference type="EMBL" id="JAH72196.1"/>
    </source>
</evidence>
<accession>A0A0E9V2G8</accession>
<reference evidence="2" key="2">
    <citation type="journal article" date="2015" name="Fish Shellfish Immunol.">
        <title>Early steps in the European eel (Anguilla anguilla)-Vibrio vulnificus interaction in the gills: Role of the RtxA13 toxin.</title>
        <authorList>
            <person name="Callol A."/>
            <person name="Pajuelo D."/>
            <person name="Ebbesson L."/>
            <person name="Teles M."/>
            <person name="MacKenzie S."/>
            <person name="Amaro C."/>
        </authorList>
    </citation>
    <scope>NUCLEOTIDE SEQUENCE</scope>
</reference>
<keyword evidence="1" id="KW-0732">Signal</keyword>
<dbReference type="AlphaFoldDB" id="A0A0E9V2G8"/>
<protein>
    <submittedName>
        <fullName evidence="2">Uncharacterized protein</fullName>
    </submittedName>
</protein>
<sequence>MLVEVHLLLITLRAFRLYLKVEAVCVLKQQVKPVGRKSPVFLFGSIFII</sequence>
<feature type="chain" id="PRO_5002433861" evidence="1">
    <location>
        <begin position="24"/>
        <end position="49"/>
    </location>
</feature>
<organism evidence="2">
    <name type="scientific">Anguilla anguilla</name>
    <name type="common">European freshwater eel</name>
    <name type="synonym">Muraena anguilla</name>
    <dbReference type="NCBI Taxonomy" id="7936"/>
    <lineage>
        <taxon>Eukaryota</taxon>
        <taxon>Metazoa</taxon>
        <taxon>Chordata</taxon>
        <taxon>Craniata</taxon>
        <taxon>Vertebrata</taxon>
        <taxon>Euteleostomi</taxon>
        <taxon>Actinopterygii</taxon>
        <taxon>Neopterygii</taxon>
        <taxon>Teleostei</taxon>
        <taxon>Anguilliformes</taxon>
        <taxon>Anguillidae</taxon>
        <taxon>Anguilla</taxon>
    </lineage>
</organism>
<reference evidence="2" key="1">
    <citation type="submission" date="2014-11" db="EMBL/GenBank/DDBJ databases">
        <authorList>
            <person name="Amaro Gonzalez C."/>
        </authorList>
    </citation>
    <scope>NUCLEOTIDE SEQUENCE</scope>
</reference>
<name>A0A0E9V2G8_ANGAN</name>